<protein>
    <submittedName>
        <fullName evidence="1">Uncharacterized protein</fullName>
    </submittedName>
</protein>
<name>A0A1M5PFK5_9FLAO</name>
<dbReference type="AlphaFoldDB" id="A0A1M5PFK5"/>
<reference evidence="2" key="1">
    <citation type="submission" date="2016-11" db="EMBL/GenBank/DDBJ databases">
        <authorList>
            <person name="Varghese N."/>
            <person name="Submissions S."/>
        </authorList>
    </citation>
    <scope>NUCLEOTIDE SEQUENCE [LARGE SCALE GENOMIC DNA]</scope>
    <source>
        <strain evidence="2">DSM 17659</strain>
    </source>
</reference>
<accession>A0A1M5PFK5</accession>
<dbReference type="Proteomes" id="UP000184020">
    <property type="component" value="Unassembled WGS sequence"/>
</dbReference>
<dbReference type="EMBL" id="FQWF01000012">
    <property type="protein sequence ID" value="SHH00033.1"/>
    <property type="molecule type" value="Genomic_DNA"/>
</dbReference>
<proteinExistence type="predicted"/>
<keyword evidence="2" id="KW-1185">Reference proteome</keyword>
<gene>
    <name evidence="1" type="ORF">SAMN05444372_112170</name>
</gene>
<sequence>MNVFFLKFGAKVPISIDFVDYFGKYLENKKATVKFQDG</sequence>
<organism evidence="1 2">
    <name type="scientific">Flavobacterium micromati</name>
    <dbReference type="NCBI Taxonomy" id="229205"/>
    <lineage>
        <taxon>Bacteria</taxon>
        <taxon>Pseudomonadati</taxon>
        <taxon>Bacteroidota</taxon>
        <taxon>Flavobacteriia</taxon>
        <taxon>Flavobacteriales</taxon>
        <taxon>Flavobacteriaceae</taxon>
        <taxon>Flavobacterium</taxon>
    </lineage>
</organism>
<evidence type="ECO:0000313" key="1">
    <source>
        <dbReference type="EMBL" id="SHH00033.1"/>
    </source>
</evidence>
<evidence type="ECO:0000313" key="2">
    <source>
        <dbReference type="Proteomes" id="UP000184020"/>
    </source>
</evidence>